<feature type="domain" description="Xylose isomerase-like TIM barrel" evidence="1">
    <location>
        <begin position="121"/>
        <end position="224"/>
    </location>
</feature>
<dbReference type="EMBL" id="AZFT01000053">
    <property type="protein sequence ID" value="KRL83748.1"/>
    <property type="molecule type" value="Genomic_DNA"/>
</dbReference>
<sequence length="245" mass="28404">MQVSINTAVFLPQLEQHISQLECLQAIDGWPIENIEVRGEFFSLETKIQELTNIKSLCQKNTWNLYYSVPEELFLGDHFNPELEQQLALAEKLEIKNLKYSFGNFELLFSDQEFDKLQTLLNNSPITVTIENQPNSKGELATMLKNLELDQAEKLALGYTFDAGNWYWINENPNEAFQKLHDKINIFHLKDIKDHQMVLLGEGQTDWQPMIKALSPNIPIFLEYGTTDLEELQHEIKLVNHLLAK</sequence>
<dbReference type="Proteomes" id="UP000051324">
    <property type="component" value="Unassembled WGS sequence"/>
</dbReference>
<dbReference type="SUPFAM" id="SSF51658">
    <property type="entry name" value="Xylose isomerase-like"/>
    <property type="match status" value="1"/>
</dbReference>
<comment type="caution">
    <text evidence="2">The sequence shown here is derived from an EMBL/GenBank/DDBJ whole genome shotgun (WGS) entry which is preliminary data.</text>
</comment>
<dbReference type="STRING" id="1423724.FC32_GL001009"/>
<reference evidence="2 3" key="1">
    <citation type="journal article" date="2015" name="Genome Announc.">
        <title>Expanding the biotechnology potential of lactobacilli through comparative genomics of 213 strains and associated genera.</title>
        <authorList>
            <person name="Sun Z."/>
            <person name="Harris H.M."/>
            <person name="McCann A."/>
            <person name="Guo C."/>
            <person name="Argimon S."/>
            <person name="Zhang W."/>
            <person name="Yang X."/>
            <person name="Jeffery I.B."/>
            <person name="Cooney J.C."/>
            <person name="Kagawa T.F."/>
            <person name="Liu W."/>
            <person name="Song Y."/>
            <person name="Salvetti E."/>
            <person name="Wrobel A."/>
            <person name="Rasinkangas P."/>
            <person name="Parkhill J."/>
            <person name="Rea M.C."/>
            <person name="O'Sullivan O."/>
            <person name="Ritari J."/>
            <person name="Douillard F.P."/>
            <person name="Paul Ross R."/>
            <person name="Yang R."/>
            <person name="Briner A.E."/>
            <person name="Felis G.E."/>
            <person name="de Vos W.M."/>
            <person name="Barrangou R."/>
            <person name="Klaenhammer T.R."/>
            <person name="Caufield P.W."/>
            <person name="Cui Y."/>
            <person name="Zhang H."/>
            <person name="O'Toole P.W."/>
        </authorList>
    </citation>
    <scope>NUCLEOTIDE SEQUENCE [LARGE SCALE GENOMIC DNA]</scope>
    <source>
        <strain evidence="2 3">DSM 16634</strain>
    </source>
</reference>
<evidence type="ECO:0000259" key="1">
    <source>
        <dbReference type="Pfam" id="PF01261"/>
    </source>
</evidence>
<accession>A0A0R1TU27</accession>
<dbReference type="PATRIC" id="fig|1423724.4.peg.1051"/>
<proteinExistence type="predicted"/>
<dbReference type="Pfam" id="PF01261">
    <property type="entry name" value="AP_endonuc_2"/>
    <property type="match status" value="1"/>
</dbReference>
<dbReference type="RefSeq" id="WP_025086897.1">
    <property type="nucleotide sequence ID" value="NZ_AZFT01000053.1"/>
</dbReference>
<dbReference type="OrthoDB" id="2237247at2"/>
<gene>
    <name evidence="2" type="ORF">FC32_GL001009</name>
</gene>
<organism evidence="2 3">
    <name type="scientific">Ligilactobacillus apodemi DSM 16634 = JCM 16172</name>
    <dbReference type="NCBI Taxonomy" id="1423724"/>
    <lineage>
        <taxon>Bacteria</taxon>
        <taxon>Bacillati</taxon>
        <taxon>Bacillota</taxon>
        <taxon>Bacilli</taxon>
        <taxon>Lactobacillales</taxon>
        <taxon>Lactobacillaceae</taxon>
        <taxon>Ligilactobacillus</taxon>
    </lineage>
</organism>
<dbReference type="AlphaFoldDB" id="A0A0R1TU27"/>
<name>A0A0R1TU27_9LACO</name>
<dbReference type="eggNOG" id="COG1082">
    <property type="taxonomic scope" value="Bacteria"/>
</dbReference>
<evidence type="ECO:0000313" key="2">
    <source>
        <dbReference type="EMBL" id="KRL83748.1"/>
    </source>
</evidence>
<protein>
    <recommendedName>
        <fullName evidence="1">Xylose isomerase-like TIM barrel domain-containing protein</fullName>
    </recommendedName>
</protein>
<keyword evidence="3" id="KW-1185">Reference proteome</keyword>
<dbReference type="InterPro" id="IPR013022">
    <property type="entry name" value="Xyl_isomerase-like_TIM-brl"/>
</dbReference>
<dbReference type="InterPro" id="IPR036237">
    <property type="entry name" value="Xyl_isomerase-like_sf"/>
</dbReference>
<dbReference type="Gene3D" id="3.20.20.150">
    <property type="entry name" value="Divalent-metal-dependent TIM barrel enzymes"/>
    <property type="match status" value="1"/>
</dbReference>
<evidence type="ECO:0000313" key="3">
    <source>
        <dbReference type="Proteomes" id="UP000051324"/>
    </source>
</evidence>